<evidence type="ECO:0000259" key="9">
    <source>
        <dbReference type="Pfam" id="PF02366"/>
    </source>
</evidence>
<keyword evidence="8" id="KW-0472">Membrane</keyword>
<comment type="similarity">
    <text evidence="3">Belongs to the glycosyltransferase 39 family.</text>
</comment>
<keyword evidence="5" id="KW-0808">Transferase</keyword>
<evidence type="ECO:0000313" key="11">
    <source>
        <dbReference type="Proteomes" id="UP000078561"/>
    </source>
</evidence>
<evidence type="ECO:0000256" key="2">
    <source>
        <dbReference type="ARBA" id="ARBA00004922"/>
    </source>
</evidence>
<accession>A0A168PQ25</accession>
<evidence type="ECO:0000256" key="5">
    <source>
        <dbReference type="ARBA" id="ARBA00022679"/>
    </source>
</evidence>
<dbReference type="UniPathway" id="UPA00378"/>
<name>A0A168PQ25_ABSGL</name>
<evidence type="ECO:0000256" key="8">
    <source>
        <dbReference type="ARBA" id="ARBA00023136"/>
    </source>
</evidence>
<sequence length="68" mass="7610">MGWAVRFHHLDQPSEVVFDEVHFGGFAGQYINGTYYFDVHPPLAKILIALSGQVFGYKGDFDFGTIGK</sequence>
<keyword evidence="7" id="KW-1133">Transmembrane helix</keyword>
<keyword evidence="11" id="KW-1185">Reference proteome</keyword>
<comment type="pathway">
    <text evidence="2">Protein modification; protein glycosylation.</text>
</comment>
<evidence type="ECO:0000256" key="3">
    <source>
        <dbReference type="ARBA" id="ARBA00007222"/>
    </source>
</evidence>
<dbReference type="Pfam" id="PF02366">
    <property type="entry name" value="PMT"/>
    <property type="match status" value="1"/>
</dbReference>
<dbReference type="InParanoid" id="A0A168PQ25"/>
<dbReference type="Proteomes" id="UP000078561">
    <property type="component" value="Unassembled WGS sequence"/>
</dbReference>
<evidence type="ECO:0000313" key="10">
    <source>
        <dbReference type="EMBL" id="SAM02772.1"/>
    </source>
</evidence>
<keyword evidence="4" id="KW-0328">Glycosyltransferase</keyword>
<gene>
    <name evidence="10" type="primary">ABSGL_08588.1 scaffold 10421</name>
</gene>
<evidence type="ECO:0000256" key="1">
    <source>
        <dbReference type="ARBA" id="ARBA00004127"/>
    </source>
</evidence>
<keyword evidence="6" id="KW-0812">Transmembrane</keyword>
<dbReference type="InterPro" id="IPR027005">
    <property type="entry name" value="PMT-like"/>
</dbReference>
<dbReference type="InterPro" id="IPR003342">
    <property type="entry name" value="ArnT-like_N"/>
</dbReference>
<dbReference type="PANTHER" id="PTHR10050">
    <property type="entry name" value="DOLICHYL-PHOSPHATE-MANNOSE--PROTEIN MANNOSYLTRANSFERASE"/>
    <property type="match status" value="1"/>
</dbReference>
<dbReference type="GO" id="GO:0005783">
    <property type="term" value="C:endoplasmic reticulum"/>
    <property type="evidence" value="ECO:0007669"/>
    <property type="project" value="TreeGrafter"/>
</dbReference>
<dbReference type="STRING" id="4829.A0A168PQ25"/>
<evidence type="ECO:0000256" key="7">
    <source>
        <dbReference type="ARBA" id="ARBA00022989"/>
    </source>
</evidence>
<dbReference type="AlphaFoldDB" id="A0A168PQ25"/>
<proteinExistence type="inferred from homology"/>
<dbReference type="PANTHER" id="PTHR10050:SF50">
    <property type="entry name" value="DOLICHYL-PHOSPHATE-MANNOSE--PROTEIN MANNOSYLTRANSFERASE 1-RELATED"/>
    <property type="match status" value="1"/>
</dbReference>
<comment type="subcellular location">
    <subcellularLocation>
        <location evidence="1">Endomembrane system</location>
        <topology evidence="1">Multi-pass membrane protein</topology>
    </subcellularLocation>
</comment>
<reference evidence="10" key="1">
    <citation type="submission" date="2016-04" db="EMBL/GenBank/DDBJ databases">
        <authorList>
            <person name="Evans L.H."/>
            <person name="Alamgir A."/>
            <person name="Owens N."/>
            <person name="Weber N.D."/>
            <person name="Virtaneva K."/>
            <person name="Barbian K."/>
            <person name="Babar A."/>
            <person name="Rosenke K."/>
        </authorList>
    </citation>
    <scope>NUCLEOTIDE SEQUENCE [LARGE SCALE GENOMIC DNA]</scope>
    <source>
        <strain evidence="10">CBS 101.48</strain>
    </source>
</reference>
<dbReference type="OrthoDB" id="292747at2759"/>
<evidence type="ECO:0000256" key="6">
    <source>
        <dbReference type="ARBA" id="ARBA00022692"/>
    </source>
</evidence>
<dbReference type="GO" id="GO:0016020">
    <property type="term" value="C:membrane"/>
    <property type="evidence" value="ECO:0007669"/>
    <property type="project" value="InterPro"/>
</dbReference>
<dbReference type="EMBL" id="LT554016">
    <property type="protein sequence ID" value="SAM02772.1"/>
    <property type="molecule type" value="Genomic_DNA"/>
</dbReference>
<organism evidence="10">
    <name type="scientific">Absidia glauca</name>
    <name type="common">Pin mould</name>
    <dbReference type="NCBI Taxonomy" id="4829"/>
    <lineage>
        <taxon>Eukaryota</taxon>
        <taxon>Fungi</taxon>
        <taxon>Fungi incertae sedis</taxon>
        <taxon>Mucoromycota</taxon>
        <taxon>Mucoromycotina</taxon>
        <taxon>Mucoromycetes</taxon>
        <taxon>Mucorales</taxon>
        <taxon>Cunninghamellaceae</taxon>
        <taxon>Absidia</taxon>
    </lineage>
</organism>
<evidence type="ECO:0000256" key="4">
    <source>
        <dbReference type="ARBA" id="ARBA00022676"/>
    </source>
</evidence>
<feature type="domain" description="ArnT-like N-terminal" evidence="9">
    <location>
        <begin position="3"/>
        <end position="67"/>
    </location>
</feature>
<protein>
    <recommendedName>
        <fullName evidence="9">ArnT-like N-terminal domain-containing protein</fullName>
    </recommendedName>
</protein>
<dbReference type="GO" id="GO:0004169">
    <property type="term" value="F:dolichyl-phosphate-mannose-protein mannosyltransferase activity"/>
    <property type="evidence" value="ECO:0007669"/>
    <property type="project" value="TreeGrafter"/>
</dbReference>